<dbReference type="PANTHER" id="PTHR21660">
    <property type="entry name" value="THIOESTERASE SUPERFAMILY MEMBER-RELATED"/>
    <property type="match status" value="1"/>
</dbReference>
<dbReference type="InterPro" id="IPR003736">
    <property type="entry name" value="PAAI_dom"/>
</dbReference>
<name>A0A368LHK4_9VIBR</name>
<dbReference type="GO" id="GO:0047617">
    <property type="term" value="F:fatty acyl-CoA hydrolase activity"/>
    <property type="evidence" value="ECO:0007669"/>
    <property type="project" value="InterPro"/>
</dbReference>
<dbReference type="RefSeq" id="WP_086959586.1">
    <property type="nucleotide sequence ID" value="NZ_FUKS01000013.1"/>
</dbReference>
<accession>A0A368LHK4</accession>
<dbReference type="Proteomes" id="UP000252479">
    <property type="component" value="Unassembled WGS sequence"/>
</dbReference>
<evidence type="ECO:0000313" key="5">
    <source>
        <dbReference type="Proteomes" id="UP000252479"/>
    </source>
</evidence>
<keyword evidence="5" id="KW-1185">Reference proteome</keyword>
<dbReference type="AlphaFoldDB" id="A0A368LHK4"/>
<evidence type="ECO:0000256" key="2">
    <source>
        <dbReference type="ARBA" id="ARBA00022801"/>
    </source>
</evidence>
<gene>
    <name evidence="4" type="ORF">CIK83_11595</name>
</gene>
<dbReference type="GeneID" id="303189565"/>
<keyword evidence="2" id="KW-0378">Hydrolase</keyword>
<dbReference type="NCBIfam" id="TIGR00369">
    <property type="entry name" value="unchar_dom_1"/>
    <property type="match status" value="1"/>
</dbReference>
<dbReference type="CDD" id="cd03443">
    <property type="entry name" value="PaaI_thioesterase"/>
    <property type="match status" value="1"/>
</dbReference>
<comment type="caution">
    <text evidence="4">The sequence shown here is derived from an EMBL/GenBank/DDBJ whole genome shotgun (WGS) entry which is preliminary data.</text>
</comment>
<dbReference type="InterPro" id="IPR006683">
    <property type="entry name" value="Thioestr_dom"/>
</dbReference>
<evidence type="ECO:0000313" key="4">
    <source>
        <dbReference type="EMBL" id="RCS70105.1"/>
    </source>
</evidence>
<sequence>MSVSQFSGLEMLQAMLDGKIPPASITQTMPLKGISVEYGKVRFEATADERHLNPLGGVHGGFLATIMDSVTACAVHSALEAGISYATIDLNVKMLKPVPQNRPLIAEGKLINLTKSLGISEGSLKDSEGKLYGHATATCMILR</sequence>
<protein>
    <submittedName>
        <fullName evidence="4">PaaI family thioesterase</fullName>
    </submittedName>
</protein>
<dbReference type="Gene3D" id="3.10.129.10">
    <property type="entry name" value="Hotdog Thioesterase"/>
    <property type="match status" value="1"/>
</dbReference>
<dbReference type="PANTHER" id="PTHR21660:SF1">
    <property type="entry name" value="ACYL-COENZYME A THIOESTERASE 13"/>
    <property type="match status" value="1"/>
</dbReference>
<evidence type="ECO:0000256" key="1">
    <source>
        <dbReference type="ARBA" id="ARBA00008324"/>
    </source>
</evidence>
<dbReference type="InterPro" id="IPR029069">
    <property type="entry name" value="HotDog_dom_sf"/>
</dbReference>
<dbReference type="InterPro" id="IPR039298">
    <property type="entry name" value="ACOT13"/>
</dbReference>
<evidence type="ECO:0000259" key="3">
    <source>
        <dbReference type="Pfam" id="PF03061"/>
    </source>
</evidence>
<feature type="domain" description="Thioesterase" evidence="3">
    <location>
        <begin position="56"/>
        <end position="131"/>
    </location>
</feature>
<dbReference type="Pfam" id="PF03061">
    <property type="entry name" value="4HBT"/>
    <property type="match status" value="1"/>
</dbReference>
<comment type="similarity">
    <text evidence="1">Belongs to the thioesterase PaaI family.</text>
</comment>
<dbReference type="EMBL" id="QPGL01000002">
    <property type="protein sequence ID" value="RCS70105.1"/>
    <property type="molecule type" value="Genomic_DNA"/>
</dbReference>
<reference evidence="4 5" key="1">
    <citation type="journal article" date="2017" name="Elife">
        <title>Extensive horizontal gene transfer in cheese-associated bacteria.</title>
        <authorList>
            <person name="Bonham K.S."/>
            <person name="Wolfe B.E."/>
            <person name="Dutton R.J."/>
        </authorList>
    </citation>
    <scope>NUCLEOTIDE SEQUENCE [LARGE SCALE GENOMIC DNA]</scope>
    <source>
        <strain evidence="4 5">JB196</strain>
    </source>
</reference>
<proteinExistence type="inferred from homology"/>
<dbReference type="SUPFAM" id="SSF54637">
    <property type="entry name" value="Thioesterase/thiol ester dehydrase-isomerase"/>
    <property type="match status" value="1"/>
</dbReference>
<organism evidence="4 5">
    <name type="scientific">Vibrio casei</name>
    <dbReference type="NCBI Taxonomy" id="673372"/>
    <lineage>
        <taxon>Bacteria</taxon>
        <taxon>Pseudomonadati</taxon>
        <taxon>Pseudomonadota</taxon>
        <taxon>Gammaproteobacteria</taxon>
        <taxon>Vibrionales</taxon>
        <taxon>Vibrionaceae</taxon>
        <taxon>Vibrio</taxon>
    </lineage>
</organism>